<name>Q2W8A6_PARM1</name>
<reference evidence="20 21" key="1">
    <citation type="journal article" date="2005" name="DNA Res.">
        <title>Complete genome sequence of the facultative anaerobic magnetotactic bacterium Magnetospirillum sp. strain AMB-1.</title>
        <authorList>
            <person name="Matsunaga T."/>
            <person name="Okamura Y."/>
            <person name="Fukuda Y."/>
            <person name="Wahyudi A.T."/>
            <person name="Murase Y."/>
            <person name="Takeyama H."/>
        </authorList>
    </citation>
    <scope>NUCLEOTIDE SEQUENCE [LARGE SCALE GENOMIC DNA]</scope>
    <source>
        <strain evidence="21">ATCC 700264 / AMB-1</strain>
    </source>
</reference>
<feature type="binding site" evidence="17">
    <location>
        <position position="292"/>
    </location>
    <ligand>
        <name>[4Fe-4S] cluster</name>
        <dbReference type="ChEBI" id="CHEBI:49883"/>
        <label>2</label>
    </ligand>
</feature>
<feature type="domain" description="Cytochrome-c3 hydrogenase C-terminal" evidence="19">
    <location>
        <begin position="264"/>
        <end position="341"/>
    </location>
</feature>
<comment type="subunit">
    <text evidence="5">Heterodimer of a large and a small subunit.</text>
</comment>
<feature type="binding site" evidence="17">
    <location>
        <position position="329"/>
    </location>
    <ligand>
        <name>[3Fe-4S] cluster</name>
        <dbReference type="ChEBI" id="CHEBI:21137"/>
    </ligand>
</feature>
<keyword evidence="10" id="KW-0732">Signal</keyword>
<dbReference type="GO" id="GO:0044569">
    <property type="term" value="C:[Ni-Fe] hydrogenase complex"/>
    <property type="evidence" value="ECO:0007669"/>
    <property type="project" value="TreeGrafter"/>
</dbReference>
<keyword evidence="11" id="KW-0560">Oxidoreductase</keyword>
<dbReference type="PRINTS" id="PR00614">
    <property type="entry name" value="NIHGNASESMLL"/>
</dbReference>
<dbReference type="STRING" id="342108.amb1115"/>
<gene>
    <name evidence="20" type="ordered locus">amb1115</name>
</gene>
<evidence type="ECO:0000256" key="2">
    <source>
        <dbReference type="ARBA" id="ARBA00001966"/>
    </source>
</evidence>
<dbReference type="GO" id="GO:0051538">
    <property type="term" value="F:3 iron, 4 sulfur cluster binding"/>
    <property type="evidence" value="ECO:0007669"/>
    <property type="project" value="UniProtKB-KW"/>
</dbReference>
<comment type="subcellular location">
    <subcellularLocation>
        <location evidence="3">Cell envelope</location>
    </subcellularLocation>
</comment>
<evidence type="ECO:0000256" key="12">
    <source>
        <dbReference type="ARBA" id="ARBA00023004"/>
    </source>
</evidence>
<dbReference type="Pfam" id="PF01058">
    <property type="entry name" value="Oxidored_q6"/>
    <property type="match status" value="1"/>
</dbReference>
<dbReference type="PANTHER" id="PTHR30013">
    <property type="entry name" value="NIFE / NIFESE HYDROGENASE SMALL SUBUNIT FAMILY MEMBER"/>
    <property type="match status" value="1"/>
</dbReference>
<feature type="binding site" evidence="17">
    <location>
        <position position="269"/>
    </location>
    <ligand>
        <name>[4Fe-4S] cluster</name>
        <dbReference type="ChEBI" id="CHEBI:49883"/>
        <label>2</label>
    </ligand>
</feature>
<dbReference type="AlphaFoldDB" id="Q2W8A6"/>
<dbReference type="PIRSF" id="PIRSF000310">
    <property type="entry name" value="NiFe_hyd_ssu"/>
    <property type="match status" value="1"/>
</dbReference>
<sequence length="384" mass="42227">MSRFISLSSTNKILAMIAPGQRRPINWKGTYSKKLFDRPIACNYNHPRQIAINFEPYNKYMMKEVAGGRRPGMNLNLYWLQCGGCGGDTMSFLNSETPDILQLFSGLGIDVVYHPSLSNTSQAEQHSQLEVISSGEMPLDILVVEGAVLRGPAGTGMYDTKGRRPKKDIVAALARQARFVVAAGTCAAFGGFGARTEIEATGLQFHRSEPGGFLGADFRAKSGLPVLNLSGCPCHPQVLSSVLTALATGAELPLAPLNRPLPWYGMMVHQGCTRNEYHEYRVEEDNFGEKGCLFFHMGCHGPLVTGPCNKLLWNQRSSKTRAGVPCFGCTSPEFPQDHAFFETRNIEGIPLDLPNGINRAHYMVYKVMAAAAAPERLRQRRTDI</sequence>
<dbReference type="HOGENOM" id="CLU_046107_1_0_5"/>
<dbReference type="GO" id="GO:0009375">
    <property type="term" value="C:ferredoxin hydrogenase complex"/>
    <property type="evidence" value="ECO:0007669"/>
    <property type="project" value="InterPro"/>
</dbReference>
<keyword evidence="13 17" id="KW-0411">Iron-sulfur</keyword>
<evidence type="ECO:0000256" key="14">
    <source>
        <dbReference type="ARBA" id="ARBA00023136"/>
    </source>
</evidence>
<evidence type="ECO:0000256" key="8">
    <source>
        <dbReference type="ARBA" id="ARBA00022485"/>
    </source>
</evidence>
<keyword evidence="8 17" id="KW-0004">4Fe-4S</keyword>
<comment type="similarity">
    <text evidence="4">Belongs to the [NiFe]/[NiFeSe] hydrogenase small subunit family.</text>
</comment>
<comment type="catalytic activity">
    <reaction evidence="16">
        <text>H2 + A = AH2</text>
        <dbReference type="Rhea" id="RHEA:12116"/>
        <dbReference type="ChEBI" id="CHEBI:13193"/>
        <dbReference type="ChEBI" id="CHEBI:17499"/>
        <dbReference type="ChEBI" id="CHEBI:18276"/>
        <dbReference type="EC" id="1.12.99.6"/>
    </reaction>
</comment>
<dbReference type="EC" id="1.12.99.6" evidence="6"/>
<dbReference type="GO" id="GO:0009055">
    <property type="term" value="F:electron transfer activity"/>
    <property type="evidence" value="ECO:0007669"/>
    <property type="project" value="TreeGrafter"/>
</dbReference>
<feature type="binding site" evidence="17">
    <location>
        <position position="232"/>
    </location>
    <ligand>
        <name>[4Fe-4S] cluster</name>
        <dbReference type="ChEBI" id="CHEBI:49883"/>
        <label>1</label>
    </ligand>
</feature>
<evidence type="ECO:0000256" key="3">
    <source>
        <dbReference type="ARBA" id="ARBA00004196"/>
    </source>
</evidence>
<evidence type="ECO:0000256" key="4">
    <source>
        <dbReference type="ARBA" id="ARBA00006605"/>
    </source>
</evidence>
<evidence type="ECO:0000256" key="7">
    <source>
        <dbReference type="ARBA" id="ARBA00022475"/>
    </source>
</evidence>
<organism evidence="20 21">
    <name type="scientific">Paramagnetospirillum magneticum (strain ATCC 700264 / AMB-1)</name>
    <name type="common">Magnetospirillum magneticum</name>
    <dbReference type="NCBI Taxonomy" id="342108"/>
    <lineage>
        <taxon>Bacteria</taxon>
        <taxon>Pseudomonadati</taxon>
        <taxon>Pseudomonadota</taxon>
        <taxon>Alphaproteobacteria</taxon>
        <taxon>Rhodospirillales</taxon>
        <taxon>Magnetospirillaceae</taxon>
        <taxon>Paramagnetospirillum</taxon>
    </lineage>
</organism>
<keyword evidence="9 17" id="KW-0479">Metal-binding</keyword>
<dbReference type="GO" id="GO:0016020">
    <property type="term" value="C:membrane"/>
    <property type="evidence" value="ECO:0007669"/>
    <property type="project" value="TreeGrafter"/>
</dbReference>
<dbReference type="Gene3D" id="4.10.480.10">
    <property type="entry name" value="Cytochrome-c3 hydrogenase, C-terminal domain"/>
    <property type="match status" value="1"/>
</dbReference>
<evidence type="ECO:0000256" key="11">
    <source>
        <dbReference type="ARBA" id="ARBA00023002"/>
    </source>
</evidence>
<feature type="binding site" evidence="17">
    <location>
        <position position="186"/>
    </location>
    <ligand>
        <name>[4Fe-4S] cluster</name>
        <dbReference type="ChEBI" id="CHEBI:49883"/>
        <label>1</label>
    </ligand>
</feature>
<keyword evidence="14" id="KW-0472">Membrane</keyword>
<evidence type="ECO:0000256" key="6">
    <source>
        <dbReference type="ARBA" id="ARBA00012082"/>
    </source>
</evidence>
<dbReference type="InterPro" id="IPR006137">
    <property type="entry name" value="NADH_UbQ_OxRdtase-like_20kDa"/>
</dbReference>
<feature type="binding site" evidence="17">
    <location>
        <position position="85"/>
    </location>
    <ligand>
        <name>[4Fe-4S] cluster</name>
        <dbReference type="ChEBI" id="CHEBI:49883"/>
        <label>1</label>
    </ligand>
</feature>
<evidence type="ECO:0000313" key="21">
    <source>
        <dbReference type="Proteomes" id="UP000007058"/>
    </source>
</evidence>
<feature type="binding site" evidence="17">
    <location>
        <position position="272"/>
    </location>
    <ligand>
        <name>[4Fe-4S] cluster</name>
        <dbReference type="ChEBI" id="CHEBI:49883"/>
        <label>2</label>
    </ligand>
</feature>
<dbReference type="InterPro" id="IPR027394">
    <property type="entry name" value="Cytochrome-c3_hydrogenase_C"/>
</dbReference>
<dbReference type="GO" id="GO:0033748">
    <property type="term" value="F:hydrogenase (acceptor) activity"/>
    <property type="evidence" value="ECO:0007669"/>
    <property type="project" value="UniProtKB-EC"/>
</dbReference>
<keyword evidence="7" id="KW-1003">Cell membrane</keyword>
<dbReference type="GO" id="GO:0051539">
    <property type="term" value="F:4 iron, 4 sulfur cluster binding"/>
    <property type="evidence" value="ECO:0007669"/>
    <property type="project" value="UniProtKB-KW"/>
</dbReference>
<dbReference type="Proteomes" id="UP000007058">
    <property type="component" value="Chromosome"/>
</dbReference>
<keyword evidence="21" id="KW-1185">Reference proteome</keyword>
<proteinExistence type="inferred from homology"/>
<evidence type="ECO:0000256" key="9">
    <source>
        <dbReference type="ARBA" id="ARBA00022723"/>
    </source>
</evidence>
<evidence type="ECO:0000256" key="10">
    <source>
        <dbReference type="ARBA" id="ARBA00022729"/>
    </source>
</evidence>
<dbReference type="RefSeq" id="WP_011383528.1">
    <property type="nucleotide sequence ID" value="NC_007626.1"/>
</dbReference>
<dbReference type="Pfam" id="PF14720">
    <property type="entry name" value="NiFe_hyd_SSU_C"/>
    <property type="match status" value="1"/>
</dbReference>
<dbReference type="SUPFAM" id="SSF56770">
    <property type="entry name" value="HydA/Nqo6-like"/>
    <property type="match status" value="1"/>
</dbReference>
<dbReference type="InterPro" id="IPR037024">
    <property type="entry name" value="NiFe_Hase_small_N_sf"/>
</dbReference>
<dbReference type="PANTHER" id="PTHR30013:SF5">
    <property type="entry name" value="HYDROGENASE SMALL SUBUNIT"/>
    <property type="match status" value="1"/>
</dbReference>
<evidence type="ECO:0000256" key="15">
    <source>
        <dbReference type="ARBA" id="ARBA00023291"/>
    </source>
</evidence>
<comment type="cofactor">
    <cofactor evidence="2">
        <name>[4Fe-4S] cluster</name>
        <dbReference type="ChEBI" id="CHEBI:49883"/>
    </cofactor>
</comment>
<evidence type="ECO:0000256" key="13">
    <source>
        <dbReference type="ARBA" id="ARBA00023014"/>
    </source>
</evidence>
<protein>
    <recommendedName>
        <fullName evidence="6">hydrogenase (acceptor)</fullName>
        <ecNumber evidence="6">1.12.99.6</ecNumber>
    </recommendedName>
</protein>
<dbReference type="InterPro" id="IPR037148">
    <property type="entry name" value="NiFe-Hase_small_C_sf"/>
</dbReference>
<dbReference type="KEGG" id="mag:amb1115"/>
<keyword evidence="15 17" id="KW-0003">3Fe-4S</keyword>
<keyword evidence="12 17" id="KW-0408">Iron</keyword>
<dbReference type="InterPro" id="IPR001821">
    <property type="entry name" value="NiFe_hydrogenase_ssu"/>
</dbReference>
<comment type="cofactor">
    <cofactor evidence="1">
        <name>[3Fe-4S] cluster</name>
        <dbReference type="ChEBI" id="CHEBI:21137"/>
    </cofactor>
</comment>
<evidence type="ECO:0000256" key="16">
    <source>
        <dbReference type="ARBA" id="ARBA00048757"/>
    </source>
</evidence>
<evidence type="ECO:0000256" key="17">
    <source>
        <dbReference type="PIRSR" id="PIRSR000310-1"/>
    </source>
</evidence>
<feature type="binding site" evidence="17">
    <location>
        <position position="326"/>
    </location>
    <ligand>
        <name>[3Fe-4S] cluster</name>
        <dbReference type="ChEBI" id="CHEBI:21137"/>
    </ligand>
</feature>
<dbReference type="GO" id="GO:0030313">
    <property type="term" value="C:cell envelope"/>
    <property type="evidence" value="ECO:0007669"/>
    <property type="project" value="UniProtKB-SubCell"/>
</dbReference>
<dbReference type="GO" id="GO:0008901">
    <property type="term" value="F:ferredoxin hydrogenase activity"/>
    <property type="evidence" value="ECO:0007669"/>
    <property type="project" value="InterPro"/>
</dbReference>
<feature type="domain" description="NADH:ubiquinone oxidoreductase-like 20kDa subunit" evidence="18">
    <location>
        <begin position="85"/>
        <end position="246"/>
    </location>
</feature>
<dbReference type="Gene3D" id="3.40.50.700">
    <property type="entry name" value="NADH:ubiquinone oxidoreductase-like, 20kDa subunit"/>
    <property type="match status" value="1"/>
</dbReference>
<feature type="binding site" evidence="17">
    <location>
        <position position="299"/>
    </location>
    <ligand>
        <name>[4Fe-4S] cluster</name>
        <dbReference type="ChEBI" id="CHEBI:49883"/>
        <label>2</label>
    </ligand>
</feature>
<evidence type="ECO:0000259" key="19">
    <source>
        <dbReference type="Pfam" id="PF14720"/>
    </source>
</evidence>
<evidence type="ECO:0000256" key="5">
    <source>
        <dbReference type="ARBA" id="ARBA00011771"/>
    </source>
</evidence>
<evidence type="ECO:0000313" key="20">
    <source>
        <dbReference type="EMBL" id="BAE49919.1"/>
    </source>
</evidence>
<evidence type="ECO:0000259" key="18">
    <source>
        <dbReference type="Pfam" id="PF01058"/>
    </source>
</evidence>
<accession>Q2W8A6</accession>
<feature type="binding site" evidence="17">
    <location>
        <position position="308"/>
    </location>
    <ligand>
        <name>[3Fe-4S] cluster</name>
        <dbReference type="ChEBI" id="CHEBI:21137"/>
    </ligand>
</feature>
<dbReference type="EMBL" id="AP007255">
    <property type="protein sequence ID" value="BAE49919.1"/>
    <property type="molecule type" value="Genomic_DNA"/>
</dbReference>
<dbReference type="GO" id="GO:0009061">
    <property type="term" value="P:anaerobic respiration"/>
    <property type="evidence" value="ECO:0007669"/>
    <property type="project" value="TreeGrafter"/>
</dbReference>
<evidence type="ECO:0000256" key="1">
    <source>
        <dbReference type="ARBA" id="ARBA00001927"/>
    </source>
</evidence>
<dbReference type="GO" id="GO:0046872">
    <property type="term" value="F:metal ion binding"/>
    <property type="evidence" value="ECO:0007669"/>
    <property type="project" value="UniProtKB-KW"/>
</dbReference>